<proteinExistence type="predicted"/>
<feature type="compositionally biased region" description="Basic and acidic residues" evidence="1">
    <location>
        <begin position="162"/>
        <end position="175"/>
    </location>
</feature>
<dbReference type="STRING" id="42251.A0A2T6ZW55"/>
<keyword evidence="2" id="KW-1133">Transmembrane helix</keyword>
<evidence type="ECO:0000256" key="2">
    <source>
        <dbReference type="SAM" id="Phobius"/>
    </source>
</evidence>
<reference evidence="3 4" key="1">
    <citation type="submission" date="2017-04" db="EMBL/GenBank/DDBJ databases">
        <title>Draft genome sequence of Tuber borchii Vittad., a whitish edible truffle.</title>
        <authorList>
            <consortium name="DOE Joint Genome Institute"/>
            <person name="Murat C."/>
            <person name="Kuo A."/>
            <person name="Barry K.W."/>
            <person name="Clum A."/>
            <person name="Dockter R.B."/>
            <person name="Fauchery L."/>
            <person name="Iotti M."/>
            <person name="Kohler A."/>
            <person name="Labutti K."/>
            <person name="Lindquist E.A."/>
            <person name="Lipzen A."/>
            <person name="Ohm R.A."/>
            <person name="Wang M."/>
            <person name="Grigoriev I.V."/>
            <person name="Zambonelli A."/>
            <person name="Martin F.M."/>
        </authorList>
    </citation>
    <scope>NUCLEOTIDE SEQUENCE [LARGE SCALE GENOMIC DNA]</scope>
    <source>
        <strain evidence="3 4">Tbo3840</strain>
    </source>
</reference>
<feature type="transmembrane region" description="Helical" evidence="2">
    <location>
        <begin position="68"/>
        <end position="88"/>
    </location>
</feature>
<keyword evidence="2" id="KW-0812">Transmembrane</keyword>
<gene>
    <name evidence="3" type="ORF">B9Z19DRAFT_1100630</name>
</gene>
<feature type="region of interest" description="Disordered" evidence="1">
    <location>
        <begin position="117"/>
        <end position="141"/>
    </location>
</feature>
<feature type="region of interest" description="Disordered" evidence="1">
    <location>
        <begin position="603"/>
        <end position="623"/>
    </location>
</feature>
<feature type="compositionally biased region" description="Low complexity" evidence="1">
    <location>
        <begin position="397"/>
        <end position="414"/>
    </location>
</feature>
<feature type="region of interest" description="Disordered" evidence="1">
    <location>
        <begin position="349"/>
        <end position="446"/>
    </location>
</feature>
<feature type="region of interest" description="Disordered" evidence="1">
    <location>
        <begin position="162"/>
        <end position="302"/>
    </location>
</feature>
<feature type="compositionally biased region" description="Basic and acidic residues" evidence="1">
    <location>
        <begin position="49"/>
        <end position="59"/>
    </location>
</feature>
<feature type="compositionally biased region" description="Basic and acidic residues" evidence="1">
    <location>
        <begin position="292"/>
        <end position="302"/>
    </location>
</feature>
<evidence type="ECO:0000256" key="1">
    <source>
        <dbReference type="SAM" id="MobiDB-lite"/>
    </source>
</evidence>
<sequence length="723" mass="77354">MHPGRHHVHMRRSAAATPVPVPFGEAPTISLKGRADTTSDASGSTSTCKDGDNSSRCEKPAGATNSALPIVLGSMVPIFIAVLVLVWLHRRHTQKLKREDAMDKTKSMDFGLDIGPASKYSANGTSPGGEKSSGNGRRQLSMDIGVNSPYLLPAGIHGSKESMHSLARSGDDRYGRPTTADSRRSPSSPLAHGSSPWSDSNSRHMNDNNKSGNNNRDRDSSLYAPSTGHDSPDGSQMSMTAELLSGAQRMPTSTPPRSASLPKNSPSRVPVISVPTPAVIRSPPQGSSVNNSRDERDSHMSDDDLRRSHMHLAKQIDRVQQPAAVKAPGGLPPALQVGQASSDLPVLPQFDITLSPSPDLGEPIGVASDGQTEQNPRPVSDDQSDYGDGIQFRLSTASAGSDHAPAAAAPASGPEPRKSLAPGAFDNRRLSMGFRPLPPDGNPDDTAEERAMRIRSFYKEYFEESTPAPPMPNLPAPEDYQGYGQDYYDDSAPVYDPDTGRYQIPGAKPFAELPTRRAMTPPPRMPPRFNPGPQSRAGSAADGRFMPPGPRSFSSASNFIPGGRPPPRRKPVVPPQPLNILPTPHLLKEDAFASPIMFAPPSRAPGSDGGGMRGGQRPYSPSVSPHVPLASAFDELAVLPTPHMLRNSSTFTALDFAPPRKFREDGSMGSDSGSIRSNRSGVSALQVQNIRNGAYRVSRLPQDVVPVKEDMTSNLKPTWVMRP</sequence>
<protein>
    <submittedName>
        <fullName evidence="3">Uncharacterized protein</fullName>
    </submittedName>
</protein>
<dbReference type="Proteomes" id="UP000244722">
    <property type="component" value="Unassembled WGS sequence"/>
</dbReference>
<accession>A0A2T6ZW55</accession>
<dbReference type="OrthoDB" id="5417135at2759"/>
<feature type="compositionally biased region" description="Polar residues" evidence="1">
    <location>
        <begin position="250"/>
        <end position="267"/>
    </location>
</feature>
<keyword evidence="4" id="KW-1185">Reference proteome</keyword>
<feature type="compositionally biased region" description="Pro residues" evidence="1">
    <location>
        <begin position="520"/>
        <end position="530"/>
    </location>
</feature>
<feature type="region of interest" description="Disordered" evidence="1">
    <location>
        <begin position="514"/>
        <end position="547"/>
    </location>
</feature>
<dbReference type="PANTHER" id="PTHR42088">
    <property type="entry name" value="YALI0F10131P"/>
    <property type="match status" value="1"/>
</dbReference>
<dbReference type="AlphaFoldDB" id="A0A2T6ZW55"/>
<evidence type="ECO:0000313" key="3">
    <source>
        <dbReference type="EMBL" id="PUU79718.1"/>
    </source>
</evidence>
<name>A0A2T6ZW55_TUBBO</name>
<feature type="compositionally biased region" description="Low complexity" evidence="1">
    <location>
        <begin position="36"/>
        <end position="47"/>
    </location>
</feature>
<evidence type="ECO:0000313" key="4">
    <source>
        <dbReference type="Proteomes" id="UP000244722"/>
    </source>
</evidence>
<feature type="region of interest" description="Disordered" evidence="1">
    <location>
        <begin position="1"/>
        <end position="62"/>
    </location>
</feature>
<dbReference type="PANTHER" id="PTHR42088:SF1">
    <property type="entry name" value="YALI0F10131P"/>
    <property type="match status" value="1"/>
</dbReference>
<feature type="compositionally biased region" description="Basic residues" evidence="1">
    <location>
        <begin position="1"/>
        <end position="12"/>
    </location>
</feature>
<keyword evidence="2" id="KW-0472">Membrane</keyword>
<organism evidence="3 4">
    <name type="scientific">Tuber borchii</name>
    <name type="common">White truffle</name>
    <dbReference type="NCBI Taxonomy" id="42251"/>
    <lineage>
        <taxon>Eukaryota</taxon>
        <taxon>Fungi</taxon>
        <taxon>Dikarya</taxon>
        <taxon>Ascomycota</taxon>
        <taxon>Pezizomycotina</taxon>
        <taxon>Pezizomycetes</taxon>
        <taxon>Pezizales</taxon>
        <taxon>Tuberaceae</taxon>
        <taxon>Tuber</taxon>
    </lineage>
</organism>
<dbReference type="EMBL" id="NESQ01000083">
    <property type="protein sequence ID" value="PUU79718.1"/>
    <property type="molecule type" value="Genomic_DNA"/>
</dbReference>
<comment type="caution">
    <text evidence="3">The sequence shown here is derived from an EMBL/GenBank/DDBJ whole genome shotgun (WGS) entry which is preliminary data.</text>
</comment>